<protein>
    <recommendedName>
        <fullName evidence="4">Peptidase MA-like domain-containing protein</fullName>
    </recommendedName>
</protein>
<comment type="caution">
    <text evidence="2">The sequence shown here is derived from an EMBL/GenBank/DDBJ whole genome shotgun (WGS) entry which is preliminary data.</text>
</comment>
<evidence type="ECO:0000313" key="3">
    <source>
        <dbReference type="Proteomes" id="UP000660708"/>
    </source>
</evidence>
<feature type="chain" id="PRO_5034742605" description="Peptidase MA-like domain-containing protein" evidence="1">
    <location>
        <begin position="19"/>
        <end position="936"/>
    </location>
</feature>
<proteinExistence type="predicted"/>
<evidence type="ECO:0000313" key="2">
    <source>
        <dbReference type="EMBL" id="MBE0344739.1"/>
    </source>
</evidence>
<dbReference type="EMBL" id="AQHF01000017">
    <property type="protein sequence ID" value="MBE0344739.1"/>
    <property type="molecule type" value="Genomic_DNA"/>
</dbReference>
<dbReference type="AlphaFoldDB" id="A0A8I0MS16"/>
<evidence type="ECO:0000256" key="1">
    <source>
        <dbReference type="SAM" id="SignalP"/>
    </source>
</evidence>
<keyword evidence="1" id="KW-0732">Signal</keyword>
<accession>A0A8I0MS16</accession>
<feature type="signal peptide" evidence="1">
    <location>
        <begin position="1"/>
        <end position="18"/>
    </location>
</feature>
<dbReference type="Proteomes" id="UP000660708">
    <property type="component" value="Unassembled WGS sequence"/>
</dbReference>
<keyword evidence="3" id="KW-1185">Reference proteome</keyword>
<dbReference type="Gene3D" id="2.120.10.30">
    <property type="entry name" value="TolB, C-terminal domain"/>
    <property type="match status" value="1"/>
</dbReference>
<name>A0A8I0MS16_9GAMM</name>
<organism evidence="2 3">
    <name type="scientific">Pseudoalteromonas peptidolytica F12-50-A1</name>
    <dbReference type="NCBI Taxonomy" id="1315280"/>
    <lineage>
        <taxon>Bacteria</taxon>
        <taxon>Pseudomonadati</taxon>
        <taxon>Pseudomonadota</taxon>
        <taxon>Gammaproteobacteria</taxon>
        <taxon>Alteromonadales</taxon>
        <taxon>Pseudoalteromonadaceae</taxon>
        <taxon>Pseudoalteromonas</taxon>
    </lineage>
</organism>
<dbReference type="RefSeq" id="WP_147388976.1">
    <property type="nucleotide sequence ID" value="NZ_AQHF01000017.1"/>
</dbReference>
<gene>
    <name evidence="2" type="ORF">PPEP_a2387</name>
</gene>
<dbReference type="SUPFAM" id="SSF82171">
    <property type="entry name" value="DPP6 N-terminal domain-like"/>
    <property type="match status" value="1"/>
</dbReference>
<reference evidence="2 3" key="1">
    <citation type="submission" date="2015-06" db="EMBL/GenBank/DDBJ databases">
        <title>Genome sequence of Pseudoalteromonas peptidolytica.</title>
        <authorList>
            <person name="Xie B.-B."/>
            <person name="Rong J.-C."/>
            <person name="Qin Q.-L."/>
            <person name="Zhang Y.-Z."/>
        </authorList>
    </citation>
    <scope>NUCLEOTIDE SEQUENCE [LARGE SCALE GENOMIC DNA]</scope>
    <source>
        <strain evidence="2 3">F12-50-A1</strain>
    </source>
</reference>
<evidence type="ECO:0008006" key="4">
    <source>
        <dbReference type="Google" id="ProtNLM"/>
    </source>
</evidence>
<sequence length="936" mass="105301">MRALLVVLVAVANFGAQAQWLTIKTDNFNVHYPRSLQHWAYSAANELEIVREKVLAQQGRALDERADVVIYDPHNAANGFALPSTDKPMMALLATPPQSDSFIANNTSWQQLLILHEYIHLVHLSQSSRSLWRQQLRDWHDITDLLDAVLPRWVSEGYATLLESRLTGRGRLYDNYSESVVRYYAQQGALPTYGALNNGDKSYLSNSMAYLVGVRFLAWLEDNYGAQTLDAVWTRVQALESRNFETAFRGAFGKSANQLYRRFVVEYSYQAMQQELALPPTASQLWQTFSFDARDIVFSPDRRRFLVVEQDHNRRVTLGIYEAKDNDEAAEQFNMRNQAILAADPEDVPDIKPEVFPKKRLAQFNSHNFGGIYHPQWLNDKHIYFVAKTPTSEHTFVNDLFLWQSDTGVLKQLTRGTGIRRFSIIDANTIIAEVSRQGYSQLMKIALDSGELTPITTAKLGDVYDFPVLVESNSTLAYLRVSPNKRWQLVVEDLTGNLIDIVYLPKQHQYLTALHWSGDEHKLYFISGLEGHMKVMRYDLSSRKLETLPKNAKPLKQVLVHSQKVFVSYAAPDGVKLAQIVSPRWQVVRVSEPVDNAERKAQHKHQLPPAKIDQTAHEAVAYSASEQSYSIALSGALHSAAFDSVGVALKGQDVLRQLSWQLGIEKSINNGALLGGFAQLEYLQHNWKTTLDAGYQDLAPDKQSNAILGKGNEARFKQFALTSSYRFGDILNNVTPEFGVIRIQQGDTVWNGSRYGANGNLVWDAQQHGTALHVSASQWLGELNGFDYQVNLFAKAWHIPFYASVDSRYSNSLPISLGGGQLTSTSVSNGLNAISEPMLPYLFATGSRYLGYEFATSWQQGRPKLFYKQHQVDSSVIGQSYGIKMQSSLSKTVLGRAANFAPAGLTDLYFSAGIGRVEGHNMANENRVWLGVWYEL</sequence>
<dbReference type="InterPro" id="IPR011042">
    <property type="entry name" value="6-blade_b-propeller_TolB-like"/>
</dbReference>